<dbReference type="InterPro" id="IPR005662">
    <property type="entry name" value="GTPase_Era-like"/>
</dbReference>
<dbReference type="GO" id="GO:0005829">
    <property type="term" value="C:cytosol"/>
    <property type="evidence" value="ECO:0007669"/>
    <property type="project" value="TreeGrafter"/>
</dbReference>
<gene>
    <name evidence="4" type="ORF">HMPREF0737_00756</name>
</gene>
<reference evidence="4 5" key="1">
    <citation type="submission" date="2011-08" db="EMBL/GenBank/DDBJ databases">
        <title>The Genome Sequence of Rothia mucilaginosa M508.</title>
        <authorList>
            <consortium name="The Broad Institute Genome Sequencing Platform"/>
            <consortium name="The Broad Institute Genome Sequencing Center for Infectious Disease"/>
            <person name="Earl A."/>
            <person name="Ward D."/>
            <person name="Feldgarden M."/>
            <person name="Gevers D."/>
            <person name="Sibley C.D."/>
            <person name="Field T.R."/>
            <person name="Grinwis M."/>
            <person name="Eshaghurshan C.S."/>
            <person name="Surette M.G."/>
            <person name="Young S.K."/>
            <person name="Zeng Q."/>
            <person name="Gargeya S."/>
            <person name="Fitzgerald M."/>
            <person name="Haas B."/>
            <person name="Abouelleil A."/>
            <person name="Alvarado L."/>
            <person name="Arachchi H.M."/>
            <person name="Berlin A."/>
            <person name="Brown A."/>
            <person name="Chapman S.B."/>
            <person name="Chen Z."/>
            <person name="Dunbar C."/>
            <person name="Freedman E."/>
            <person name="Gearin G."/>
            <person name="Gellesch M."/>
            <person name="Goldberg J."/>
            <person name="Griggs A."/>
            <person name="Gujja S."/>
            <person name="Heiman D."/>
            <person name="Howarth C."/>
            <person name="Larson L."/>
            <person name="Lui A."/>
            <person name="MacDonald P.J.P."/>
            <person name="Montmayeur A."/>
            <person name="Murphy C."/>
            <person name="Neiman D."/>
            <person name="Pearson M."/>
            <person name="Priest M."/>
            <person name="Roberts A."/>
            <person name="Saif S."/>
            <person name="Shea T."/>
            <person name="Shenoy N."/>
            <person name="Sisk P."/>
            <person name="Stolte C."/>
            <person name="Sykes S."/>
            <person name="Wortman J."/>
            <person name="Nusbaum C."/>
            <person name="Birren B."/>
        </authorList>
    </citation>
    <scope>NUCLEOTIDE SEQUENCE [LARGE SCALE GENOMIC DNA]</scope>
    <source>
        <strain evidence="4 5">M508</strain>
    </source>
</reference>
<keyword evidence="2" id="KW-0812">Transmembrane</keyword>
<comment type="caution">
    <text evidence="4">The sequence shown here is derived from an EMBL/GenBank/DDBJ whole genome shotgun (WGS) entry which is preliminary data.</text>
</comment>
<dbReference type="InterPro" id="IPR027417">
    <property type="entry name" value="P-loop_NTPase"/>
</dbReference>
<keyword evidence="2" id="KW-0472">Membrane</keyword>
<dbReference type="EMBL" id="ACSB01000006">
    <property type="protein sequence ID" value="EHB88444.1"/>
    <property type="molecule type" value="Genomic_DNA"/>
</dbReference>
<dbReference type="Gene3D" id="3.40.50.300">
    <property type="entry name" value="P-loop containing nucleotide triphosphate hydrolases"/>
    <property type="match status" value="1"/>
</dbReference>
<evidence type="ECO:0000313" key="4">
    <source>
        <dbReference type="EMBL" id="EHB88444.1"/>
    </source>
</evidence>
<dbReference type="GO" id="GO:0019843">
    <property type="term" value="F:rRNA binding"/>
    <property type="evidence" value="ECO:0007669"/>
    <property type="project" value="TreeGrafter"/>
</dbReference>
<evidence type="ECO:0000313" key="5">
    <source>
        <dbReference type="Proteomes" id="UP000004897"/>
    </source>
</evidence>
<feature type="compositionally biased region" description="Basic and acidic residues" evidence="1">
    <location>
        <begin position="1"/>
        <end position="16"/>
    </location>
</feature>
<feature type="transmembrane region" description="Helical" evidence="2">
    <location>
        <begin position="553"/>
        <end position="573"/>
    </location>
</feature>
<dbReference type="AlphaFoldDB" id="G5ER46"/>
<feature type="region of interest" description="Disordered" evidence="1">
    <location>
        <begin position="400"/>
        <end position="431"/>
    </location>
</feature>
<sequence length="620" mass="66406">MTTPEKKLENTERNAERGATPAVATSPFARSVASLKDAISYGEGRVPETVLLEASEALERLSRRRELSTEHTIIGFFGATGSGKSTLFNAVAGYPIARSAPTRPTTSAVQAAVWGAEDSDELLDWLGIDKRVYPQTQVLAAEGEATEGNKATGGVAAPNAVTEPAPGLFNRIRRAVGGRGEMRTRTGGLILLDMPDFDSVTTTNRDLAARMMRYVDVLVWVVDPQKYADAVIHRDFMVPLAASGAQALCVLNQADKLAPAEVPAVLASLTRLLQAEGTEAHLLAAPIAVSARTGEGVDVLRDLLAQVAAAKSLSLQRTDAQLHATASQLRTYAGGEGTVLAGAYALEAEQKLVKACYTSSQAEQVLEAATASYRRAAGQHTGWILTRWMSRLKADPLRRLHLGQQEETKSASKAEKSAGMLGSDSENAPELVASSLPPLSAAQKAGMANAVRQYSKQMAARIDEPWKRSMKEAALSREAELPELLERDMVRIDYGLGRTRAPWVIFNALQWIALLSALVGVGWLTLISGMAYLQIQLPPAPTPEGSPVPLPTLLLLLGILLGIASAGVGRLLTAMGSRYYARKLRGRLQTGMEKAVQSCVVAPVQLEAKRLTSYRKALDI</sequence>
<dbReference type="InterPro" id="IPR006073">
    <property type="entry name" value="GTP-bd"/>
</dbReference>
<dbReference type="GO" id="GO:0043024">
    <property type="term" value="F:ribosomal small subunit binding"/>
    <property type="evidence" value="ECO:0007669"/>
    <property type="project" value="TreeGrafter"/>
</dbReference>
<dbReference type="GO" id="GO:0005525">
    <property type="term" value="F:GTP binding"/>
    <property type="evidence" value="ECO:0007669"/>
    <property type="project" value="InterPro"/>
</dbReference>
<organism evidence="4 5">
    <name type="scientific">Rothia mucilaginosa M508</name>
    <dbReference type="NCBI Taxonomy" id="563033"/>
    <lineage>
        <taxon>Bacteria</taxon>
        <taxon>Bacillati</taxon>
        <taxon>Actinomycetota</taxon>
        <taxon>Actinomycetes</taxon>
        <taxon>Micrococcales</taxon>
        <taxon>Micrococcaceae</taxon>
        <taxon>Rothia</taxon>
    </lineage>
</organism>
<dbReference type="Proteomes" id="UP000004897">
    <property type="component" value="Unassembled WGS sequence"/>
</dbReference>
<dbReference type="PATRIC" id="fig|563033.4.peg.744"/>
<dbReference type="SUPFAM" id="SSF52540">
    <property type="entry name" value="P-loop containing nucleoside triphosphate hydrolases"/>
    <property type="match status" value="1"/>
</dbReference>
<feature type="domain" description="G" evidence="3">
    <location>
        <begin position="74"/>
        <end position="129"/>
    </location>
</feature>
<feature type="compositionally biased region" description="Basic and acidic residues" evidence="1">
    <location>
        <begin position="400"/>
        <end position="416"/>
    </location>
</feature>
<evidence type="ECO:0000256" key="1">
    <source>
        <dbReference type="SAM" id="MobiDB-lite"/>
    </source>
</evidence>
<feature type="region of interest" description="Disordered" evidence="1">
    <location>
        <begin position="1"/>
        <end position="23"/>
    </location>
</feature>
<dbReference type="HOGENOM" id="CLU_016609_2_1_11"/>
<protein>
    <recommendedName>
        <fullName evidence="3">G domain-containing protein</fullName>
    </recommendedName>
</protein>
<dbReference type="PANTHER" id="PTHR42698">
    <property type="entry name" value="GTPASE ERA"/>
    <property type="match status" value="1"/>
</dbReference>
<dbReference type="RefSeq" id="WP_005505620.1">
    <property type="nucleotide sequence ID" value="NZ_JH370351.1"/>
</dbReference>
<evidence type="ECO:0000256" key="2">
    <source>
        <dbReference type="SAM" id="Phobius"/>
    </source>
</evidence>
<name>G5ER46_9MICC</name>
<feature type="transmembrane region" description="Helical" evidence="2">
    <location>
        <begin position="508"/>
        <end position="533"/>
    </location>
</feature>
<keyword evidence="2" id="KW-1133">Transmembrane helix</keyword>
<dbReference type="GO" id="GO:0000028">
    <property type="term" value="P:ribosomal small subunit assembly"/>
    <property type="evidence" value="ECO:0007669"/>
    <property type="project" value="TreeGrafter"/>
</dbReference>
<proteinExistence type="predicted"/>
<evidence type="ECO:0000259" key="3">
    <source>
        <dbReference type="Pfam" id="PF01926"/>
    </source>
</evidence>
<accession>G5ER46</accession>
<dbReference type="Pfam" id="PF01926">
    <property type="entry name" value="MMR_HSR1"/>
    <property type="match status" value="1"/>
</dbReference>
<dbReference type="PANTHER" id="PTHR42698:SF1">
    <property type="entry name" value="GTPASE ERA, MITOCHONDRIAL"/>
    <property type="match status" value="1"/>
</dbReference>